<feature type="binding site" evidence="3">
    <location>
        <position position="94"/>
    </location>
    <ligand>
        <name>substrate</name>
    </ligand>
</feature>
<keyword evidence="5" id="KW-0670">Pyruvate</keyword>
<dbReference type="SMART" id="SM00830">
    <property type="entry name" value="CM_2"/>
    <property type="match status" value="1"/>
</dbReference>
<dbReference type="GO" id="GO:0016835">
    <property type="term" value="F:carbon-oxygen lyase activity"/>
    <property type="evidence" value="ECO:0007669"/>
    <property type="project" value="InterPro"/>
</dbReference>
<evidence type="ECO:0000313" key="6">
    <source>
        <dbReference type="Proteomes" id="UP000266568"/>
    </source>
</evidence>
<organism evidence="5 6">
    <name type="scientific">Hephaestia caeni</name>
    <dbReference type="NCBI Taxonomy" id="645617"/>
    <lineage>
        <taxon>Bacteria</taxon>
        <taxon>Pseudomonadati</taxon>
        <taxon>Pseudomonadota</taxon>
        <taxon>Alphaproteobacteria</taxon>
        <taxon>Sphingomonadales</taxon>
        <taxon>Sphingomonadaceae</taxon>
        <taxon>Hephaestia</taxon>
    </lineage>
</organism>
<dbReference type="InterPro" id="IPR051331">
    <property type="entry name" value="Chorismate_mutase-related"/>
</dbReference>
<evidence type="ECO:0000313" key="5">
    <source>
        <dbReference type="EMBL" id="RIA44245.1"/>
    </source>
</evidence>
<keyword evidence="6" id="KW-1185">Reference proteome</keyword>
<dbReference type="InterPro" id="IPR008241">
    <property type="entry name" value="Isochorismate_pyruvate-lyase"/>
</dbReference>
<dbReference type="InterPro" id="IPR002701">
    <property type="entry name" value="CM_II_prokaryot"/>
</dbReference>
<feature type="binding site" evidence="3">
    <location>
        <position position="18"/>
    </location>
    <ligand>
        <name>substrate</name>
    </ligand>
</feature>
<dbReference type="Proteomes" id="UP000266568">
    <property type="component" value="Unassembled WGS sequence"/>
</dbReference>
<comment type="caution">
    <text evidence="5">The sequence shown here is derived from an EMBL/GenBank/DDBJ whole genome shotgun (WGS) entry which is preliminary data.</text>
</comment>
<dbReference type="Pfam" id="PF01817">
    <property type="entry name" value="CM_2"/>
    <property type="match status" value="1"/>
</dbReference>
<evidence type="ECO:0000256" key="1">
    <source>
        <dbReference type="ARBA" id="ARBA00012404"/>
    </source>
</evidence>
<gene>
    <name evidence="5" type="ORF">DFR49_2485</name>
</gene>
<dbReference type="PANTHER" id="PTHR38041:SF1">
    <property type="entry name" value="CHORISMATE MUTASE"/>
    <property type="match status" value="1"/>
</dbReference>
<dbReference type="GO" id="GO:0046417">
    <property type="term" value="P:chorismate metabolic process"/>
    <property type="evidence" value="ECO:0007669"/>
    <property type="project" value="InterPro"/>
</dbReference>
<dbReference type="PROSITE" id="PS51168">
    <property type="entry name" value="CHORISMATE_MUT_2"/>
    <property type="match status" value="1"/>
</dbReference>
<dbReference type="AlphaFoldDB" id="A0A397PAL4"/>
<proteinExistence type="predicted"/>
<dbReference type="PIRSF" id="PIRSF029775">
    <property type="entry name" value="Isochor_pyr_lyas"/>
    <property type="match status" value="1"/>
</dbReference>
<keyword evidence="2" id="KW-0413">Isomerase</keyword>
<dbReference type="SUPFAM" id="SSF48600">
    <property type="entry name" value="Chorismate mutase II"/>
    <property type="match status" value="1"/>
</dbReference>
<evidence type="ECO:0000256" key="2">
    <source>
        <dbReference type="ARBA" id="ARBA00023235"/>
    </source>
</evidence>
<dbReference type="Gene3D" id="1.20.59.10">
    <property type="entry name" value="Chorismate mutase"/>
    <property type="match status" value="1"/>
</dbReference>
<dbReference type="GO" id="GO:0009697">
    <property type="term" value="P:salicylic acid biosynthetic process"/>
    <property type="evidence" value="ECO:0007669"/>
    <property type="project" value="InterPro"/>
</dbReference>
<evidence type="ECO:0000259" key="4">
    <source>
        <dbReference type="PROSITE" id="PS51168"/>
    </source>
</evidence>
<evidence type="ECO:0000256" key="3">
    <source>
        <dbReference type="PIRSR" id="PIRSR029775-1"/>
    </source>
</evidence>
<dbReference type="GO" id="GO:0004106">
    <property type="term" value="F:chorismate mutase activity"/>
    <property type="evidence" value="ECO:0007669"/>
    <property type="project" value="UniProtKB-EC"/>
</dbReference>
<dbReference type="RefSeq" id="WP_119035922.1">
    <property type="nucleotide sequence ID" value="NZ_QXDC01000003.1"/>
</dbReference>
<dbReference type="OrthoDB" id="514491at2"/>
<sequence>MTNIILPGAACTTMAEVRAGVDHVDRELIALIARRFAYMDAAARIKPERGQVRDEVRKAQVIDNARAGARAAGIPEAPIAALWDQLVEASIAYEFDEFDKR</sequence>
<keyword evidence="5" id="KW-0456">Lyase</keyword>
<dbReference type="InterPro" id="IPR036979">
    <property type="entry name" value="CM_dom_sf"/>
</dbReference>
<feature type="binding site" evidence="3">
    <location>
        <position position="46"/>
    </location>
    <ligand>
        <name>substrate</name>
    </ligand>
</feature>
<protein>
    <recommendedName>
        <fullName evidence="1">chorismate mutase</fullName>
        <ecNumber evidence="1">5.4.99.5</ecNumber>
    </recommendedName>
</protein>
<name>A0A397PAL4_9SPHN</name>
<dbReference type="EMBL" id="QXDC01000003">
    <property type="protein sequence ID" value="RIA44245.1"/>
    <property type="molecule type" value="Genomic_DNA"/>
</dbReference>
<feature type="domain" description="Chorismate mutase" evidence="4">
    <location>
        <begin position="8"/>
        <end position="98"/>
    </location>
</feature>
<dbReference type="InterPro" id="IPR036263">
    <property type="entry name" value="Chorismate_II_sf"/>
</dbReference>
<reference evidence="5 6" key="1">
    <citation type="submission" date="2018-08" db="EMBL/GenBank/DDBJ databases">
        <title>Genomic Encyclopedia of Type Strains, Phase IV (KMG-IV): sequencing the most valuable type-strain genomes for metagenomic binning, comparative biology and taxonomic classification.</title>
        <authorList>
            <person name="Goeker M."/>
        </authorList>
    </citation>
    <scope>NUCLEOTIDE SEQUENCE [LARGE SCALE GENOMIC DNA]</scope>
    <source>
        <strain evidence="5 6">DSM 25527</strain>
    </source>
</reference>
<feature type="binding site" evidence="3">
    <location>
        <position position="35"/>
    </location>
    <ligand>
        <name>substrate</name>
    </ligand>
</feature>
<dbReference type="PANTHER" id="PTHR38041">
    <property type="entry name" value="CHORISMATE MUTASE"/>
    <property type="match status" value="1"/>
</dbReference>
<dbReference type="EC" id="5.4.99.5" evidence="1"/>
<accession>A0A397PAL4</accession>